<accession>L8JHW5</accession>
<keyword evidence="3" id="KW-1185">Reference proteome</keyword>
<feature type="region of interest" description="Disordered" evidence="1">
    <location>
        <begin position="155"/>
        <end position="176"/>
    </location>
</feature>
<dbReference type="EMBL" id="AMZN01000116">
    <property type="protein sequence ID" value="ELR68410.1"/>
    <property type="molecule type" value="Genomic_DNA"/>
</dbReference>
<evidence type="ECO:0000256" key="1">
    <source>
        <dbReference type="SAM" id="MobiDB-lite"/>
    </source>
</evidence>
<dbReference type="RefSeq" id="WP_009583359.1">
    <property type="nucleotide sequence ID" value="NZ_AMZN01000116.1"/>
</dbReference>
<gene>
    <name evidence="2" type="ORF">C900_00442</name>
</gene>
<feature type="region of interest" description="Disordered" evidence="1">
    <location>
        <begin position="1"/>
        <end position="25"/>
    </location>
</feature>
<organism evidence="2 3">
    <name type="scientific">Fulvivirga imtechensis AK7</name>
    <dbReference type="NCBI Taxonomy" id="1237149"/>
    <lineage>
        <taxon>Bacteria</taxon>
        <taxon>Pseudomonadati</taxon>
        <taxon>Bacteroidota</taxon>
        <taxon>Cytophagia</taxon>
        <taxon>Cytophagales</taxon>
        <taxon>Fulvivirgaceae</taxon>
        <taxon>Fulvivirga</taxon>
    </lineage>
</organism>
<reference evidence="2 3" key="1">
    <citation type="submission" date="2012-12" db="EMBL/GenBank/DDBJ databases">
        <title>Genome assembly of Fulvivirga imtechensis AK7.</title>
        <authorList>
            <person name="Nupur N."/>
            <person name="Khatri I."/>
            <person name="Kumar R."/>
            <person name="Subramanian S."/>
            <person name="Pinnaka A."/>
        </authorList>
    </citation>
    <scope>NUCLEOTIDE SEQUENCE [LARGE SCALE GENOMIC DNA]</scope>
    <source>
        <strain evidence="2 3">AK7</strain>
    </source>
</reference>
<evidence type="ECO:0000313" key="2">
    <source>
        <dbReference type="EMBL" id="ELR68410.1"/>
    </source>
</evidence>
<comment type="caution">
    <text evidence="2">The sequence shown here is derived from an EMBL/GenBank/DDBJ whole genome shotgun (WGS) entry which is preliminary data.</text>
</comment>
<protein>
    <submittedName>
        <fullName evidence="2">Uncharacterized protein</fullName>
    </submittedName>
</protein>
<dbReference type="Proteomes" id="UP000011135">
    <property type="component" value="Unassembled WGS sequence"/>
</dbReference>
<name>L8JHW5_9BACT</name>
<dbReference type="AlphaFoldDB" id="L8JHW5"/>
<sequence>MNFSTSKRREKESNRQSAANAIAQRHSHGAAAFQFGDNDHLAIANSSRQVRQLQHFQQLADNMIQTQAGQTMGAGEPSHGAVVQRIVDLGGTIYKPRKRNHGIQNLIDLVNNTNNGNIELRYDWKARIKEYMNEPGVAPRAFTDIHDLIDYLKKSPKKTQSQKNQEQDQRIQGLNTGYGNTEMEYAKILSYESEKAFDNFTGQVMDIQEYDDTKMDLEGLAPDVRSTTNDFTQTNNPFINMLALGNSDLSRLDFMGPGGVEIDTLGYSSRGDRSVDPGTLSDNFSLGTVRIGPDISSYKREMQTNTMPDQNQLSYLNPLEMMRLPQQSVQTGMKRQLYNQGQFSKDQGMGYNHNHSSVEFVGAVHGSGLNQQQVTNMRRQQTLSNYAILETANNICPNTGIGQVLSNGKPIATPKEEMDALMHFIQVVQDLNSTQQDKDQAKRELRRILVRILRGVTQIEEIESDDENNYPTSPYDPNSYV</sequence>
<proteinExistence type="predicted"/>
<feature type="compositionally biased region" description="Polar residues" evidence="1">
    <location>
        <begin position="158"/>
        <end position="176"/>
    </location>
</feature>
<evidence type="ECO:0000313" key="3">
    <source>
        <dbReference type="Proteomes" id="UP000011135"/>
    </source>
</evidence>